<name>A0A7W6ABT6_9SPHN</name>
<dbReference type="Pfam" id="PF12680">
    <property type="entry name" value="SnoaL_2"/>
    <property type="match status" value="1"/>
</dbReference>
<dbReference type="GO" id="GO:0016853">
    <property type="term" value="F:isomerase activity"/>
    <property type="evidence" value="ECO:0007669"/>
    <property type="project" value="UniProtKB-KW"/>
</dbReference>
<protein>
    <submittedName>
        <fullName evidence="2">Ketosteroid isomerase-like protein</fullName>
    </submittedName>
</protein>
<dbReference type="InterPro" id="IPR032710">
    <property type="entry name" value="NTF2-like_dom_sf"/>
</dbReference>
<evidence type="ECO:0000259" key="1">
    <source>
        <dbReference type="Pfam" id="PF12680"/>
    </source>
</evidence>
<evidence type="ECO:0000313" key="2">
    <source>
        <dbReference type="EMBL" id="MBB3879815.1"/>
    </source>
</evidence>
<proteinExistence type="predicted"/>
<keyword evidence="3" id="KW-1185">Reference proteome</keyword>
<dbReference type="InterPro" id="IPR037401">
    <property type="entry name" value="SnoaL-like"/>
</dbReference>
<reference evidence="2 3" key="1">
    <citation type="submission" date="2020-08" db="EMBL/GenBank/DDBJ databases">
        <title>Genomic Encyclopedia of Type Strains, Phase IV (KMG-IV): sequencing the most valuable type-strain genomes for metagenomic binning, comparative biology and taxonomic classification.</title>
        <authorList>
            <person name="Goeker M."/>
        </authorList>
    </citation>
    <scope>NUCLEOTIDE SEQUENCE [LARGE SCALE GENOMIC DNA]</scope>
    <source>
        <strain evidence="2 3">DSM 19512</strain>
    </source>
</reference>
<evidence type="ECO:0000313" key="3">
    <source>
        <dbReference type="Proteomes" id="UP000538670"/>
    </source>
</evidence>
<comment type="caution">
    <text evidence="2">The sequence shown here is derived from an EMBL/GenBank/DDBJ whole genome shotgun (WGS) entry which is preliminary data.</text>
</comment>
<gene>
    <name evidence="2" type="ORF">GGR48_002249</name>
</gene>
<dbReference type="Proteomes" id="UP000538670">
    <property type="component" value="Unassembled WGS sequence"/>
</dbReference>
<accession>A0A7W6ABT6</accession>
<dbReference type="RefSeq" id="WP_183951968.1">
    <property type="nucleotide sequence ID" value="NZ_JACIDH010000009.1"/>
</dbReference>
<organism evidence="2 3">
    <name type="scientific">Sphingomonas pseudosanguinis</name>
    <dbReference type="NCBI Taxonomy" id="413712"/>
    <lineage>
        <taxon>Bacteria</taxon>
        <taxon>Pseudomonadati</taxon>
        <taxon>Pseudomonadota</taxon>
        <taxon>Alphaproteobacteria</taxon>
        <taxon>Sphingomonadales</taxon>
        <taxon>Sphingomonadaceae</taxon>
        <taxon>Sphingomonas</taxon>
    </lineage>
</organism>
<keyword evidence="2" id="KW-0413">Isomerase</keyword>
<dbReference type="EMBL" id="JACIDH010000009">
    <property type="protein sequence ID" value="MBB3879815.1"/>
    <property type="molecule type" value="Genomic_DNA"/>
</dbReference>
<dbReference type="AlphaFoldDB" id="A0A7W6ABT6"/>
<dbReference type="Gene3D" id="3.10.450.50">
    <property type="match status" value="1"/>
</dbReference>
<dbReference type="SUPFAM" id="SSF54427">
    <property type="entry name" value="NTF2-like"/>
    <property type="match status" value="1"/>
</dbReference>
<sequence length="122" mass="14564">MSLIERYIAAWREHDVAGILDTLTRDCLVIESFGPVYRGHHWIEQWVPTWCGEGGRVIAWTIRDLRCFPDIEVAEWHFHYSWRGEEQRFDGSTIARLRDGKIAYLREYATTADLYDWQGRFR</sequence>
<feature type="domain" description="SnoaL-like" evidence="1">
    <location>
        <begin position="4"/>
        <end position="104"/>
    </location>
</feature>